<name>A0A314ZK48_PRUYE</name>
<sequence>MQQNNMTSLQQMSSSSGVSTAQQNMMYLLHPSSNMDPGQGNALNSLQQVALGSVPQTPVSVSQQANMNALSSQSGVELVQYRSTGQSQLQVEVKPRRLVKFSMPTAQLICAACGVRSLPVLMPNDA</sequence>
<dbReference type="Proteomes" id="UP000250321">
    <property type="component" value="Unassembled WGS sequence"/>
</dbReference>
<keyword evidence="2" id="KW-1185">Reference proteome</keyword>
<proteinExistence type="predicted"/>
<dbReference type="EMBL" id="PJQY01000038">
    <property type="protein sequence ID" value="PQQ20325.1"/>
    <property type="molecule type" value="Genomic_DNA"/>
</dbReference>
<organism evidence="1 2">
    <name type="scientific">Prunus yedoensis var. nudiflora</name>
    <dbReference type="NCBI Taxonomy" id="2094558"/>
    <lineage>
        <taxon>Eukaryota</taxon>
        <taxon>Viridiplantae</taxon>
        <taxon>Streptophyta</taxon>
        <taxon>Embryophyta</taxon>
        <taxon>Tracheophyta</taxon>
        <taxon>Spermatophyta</taxon>
        <taxon>Magnoliopsida</taxon>
        <taxon>eudicotyledons</taxon>
        <taxon>Gunneridae</taxon>
        <taxon>Pentapetalae</taxon>
        <taxon>rosids</taxon>
        <taxon>fabids</taxon>
        <taxon>Rosales</taxon>
        <taxon>Rosaceae</taxon>
        <taxon>Amygdaloideae</taxon>
        <taxon>Amygdaleae</taxon>
        <taxon>Prunus</taxon>
    </lineage>
</organism>
<evidence type="ECO:0000313" key="1">
    <source>
        <dbReference type="EMBL" id="PQQ20325.1"/>
    </source>
</evidence>
<gene>
    <name evidence="1" type="ORF">Pyn_16899</name>
</gene>
<accession>A0A314ZK48</accession>
<dbReference type="AlphaFoldDB" id="A0A314ZK48"/>
<comment type="caution">
    <text evidence="1">The sequence shown here is derived from an EMBL/GenBank/DDBJ whole genome shotgun (WGS) entry which is preliminary data.</text>
</comment>
<reference evidence="1 2" key="1">
    <citation type="submission" date="2018-02" db="EMBL/GenBank/DDBJ databases">
        <title>Draft genome of wild Prunus yedoensis var. nudiflora.</title>
        <authorList>
            <person name="Baek S."/>
            <person name="Kim J.-H."/>
            <person name="Choi K."/>
            <person name="Kim G.-B."/>
            <person name="Cho A."/>
            <person name="Jang H."/>
            <person name="Shin C.-H."/>
            <person name="Yu H.-J."/>
            <person name="Mun J.-H."/>
        </authorList>
    </citation>
    <scope>NUCLEOTIDE SEQUENCE [LARGE SCALE GENOMIC DNA]</scope>
    <source>
        <strain evidence="2">cv. Jeju island</strain>
        <tissue evidence="1">Leaf</tissue>
    </source>
</reference>
<dbReference type="OrthoDB" id="10623861at2759"/>
<protein>
    <submittedName>
        <fullName evidence="1">Mediator of RNA polymerase II transcription subunit 15a-like</fullName>
    </submittedName>
</protein>
<dbReference type="STRING" id="2094558.A0A314ZK48"/>
<evidence type="ECO:0000313" key="2">
    <source>
        <dbReference type="Proteomes" id="UP000250321"/>
    </source>
</evidence>